<comment type="similarity">
    <text evidence="1">Belongs to the peptidase S33 family.</text>
</comment>
<dbReference type="InterPro" id="IPR000073">
    <property type="entry name" value="AB_hydrolase_1"/>
</dbReference>
<dbReference type="EMBL" id="HBGJ01026450">
    <property type="protein sequence ID" value="CAD9258520.1"/>
    <property type="molecule type" value="Transcribed_RNA"/>
</dbReference>
<dbReference type="Gene3D" id="3.40.50.1820">
    <property type="entry name" value="alpha/beta hydrolase"/>
    <property type="match status" value="1"/>
</dbReference>
<gene>
    <name evidence="4" type="ORF">PPAR1163_LOCUS16892</name>
</gene>
<keyword evidence="2" id="KW-0378">Hydrolase</keyword>
<evidence type="ECO:0000256" key="2">
    <source>
        <dbReference type="ARBA" id="ARBA00022801"/>
    </source>
</evidence>
<dbReference type="GO" id="GO:0006508">
    <property type="term" value="P:proteolysis"/>
    <property type="evidence" value="ECO:0007669"/>
    <property type="project" value="InterPro"/>
</dbReference>
<name>A0A7S1U6F3_9STRA</name>
<dbReference type="InterPro" id="IPR051601">
    <property type="entry name" value="Serine_prot/Carboxylest_S33"/>
</dbReference>
<dbReference type="InterPro" id="IPR029058">
    <property type="entry name" value="AB_hydrolase_fold"/>
</dbReference>
<dbReference type="PRINTS" id="PR00793">
    <property type="entry name" value="PROAMNOPTASE"/>
</dbReference>
<organism evidence="4">
    <name type="scientific">Phaeomonas parva</name>
    <dbReference type="NCBI Taxonomy" id="124430"/>
    <lineage>
        <taxon>Eukaryota</taxon>
        <taxon>Sar</taxon>
        <taxon>Stramenopiles</taxon>
        <taxon>Ochrophyta</taxon>
        <taxon>Pinguiophyceae</taxon>
        <taxon>Pinguiochrysidales</taxon>
        <taxon>Pinguiochrysidaceae</taxon>
        <taxon>Phaeomonas</taxon>
    </lineage>
</organism>
<evidence type="ECO:0000256" key="1">
    <source>
        <dbReference type="ARBA" id="ARBA00010088"/>
    </source>
</evidence>
<feature type="domain" description="AB hydrolase-1" evidence="3">
    <location>
        <begin position="66"/>
        <end position="215"/>
    </location>
</feature>
<dbReference type="SUPFAM" id="SSF53474">
    <property type="entry name" value="alpha/beta-Hydrolases"/>
    <property type="match status" value="1"/>
</dbReference>
<evidence type="ECO:0000313" key="4">
    <source>
        <dbReference type="EMBL" id="CAD9258520.1"/>
    </source>
</evidence>
<protein>
    <recommendedName>
        <fullName evidence="3">AB hydrolase-1 domain-containing protein</fullName>
    </recommendedName>
</protein>
<dbReference type="Pfam" id="PF00561">
    <property type="entry name" value="Abhydrolase_1"/>
    <property type="match status" value="1"/>
</dbReference>
<sequence>MALTATPRAARHVVAPATKLVGGLMAREHKFSMPLDWATPGEGPEVDVFVREVGYARNEARRAEQPALMYLQGGPGFPSPRPSSPPSGWLKAALDADFRVLLLDQRGTGKSSAATMARLDRLGSPAAQAEWLSHMRSDAIACDVEAVRAAVCGEDGKLSLLGQSFGGFCILSILSRFPDGVERALLTCGLAPVLKEADDVYAATCKRMLTRNARFYARYPEDVATVRRIVALLARKKVMLPSGGVLTPRRFLMLGLMLGSGSGMESLHWLLEGAWEESADGENELSDIFLRGVDAQQACFETNPIYWFLHESIYCNGGGSSSRWAAQRVLAQAPNAQDFDWAAALAAGEDTPVMLTGEMIFEWMAEDFAALTPLREMANILAEKAWERPIYDAEALAGVAAKVPMACLVSYDDIYVERAFSEEVARLVGPECKLWVTNEFQHSGLRDEPARVFETLLKMTKDEISLPS</sequence>
<dbReference type="PANTHER" id="PTHR43248:SF2">
    <property type="entry name" value="PROLYL AMINOPEPTIDASE"/>
    <property type="match status" value="1"/>
</dbReference>
<proteinExistence type="inferred from homology"/>
<reference evidence="4" key="1">
    <citation type="submission" date="2021-01" db="EMBL/GenBank/DDBJ databases">
        <authorList>
            <person name="Corre E."/>
            <person name="Pelletier E."/>
            <person name="Niang G."/>
            <person name="Scheremetjew M."/>
            <person name="Finn R."/>
            <person name="Kale V."/>
            <person name="Holt S."/>
            <person name="Cochrane G."/>
            <person name="Meng A."/>
            <person name="Brown T."/>
            <person name="Cohen L."/>
        </authorList>
    </citation>
    <scope>NUCLEOTIDE SEQUENCE</scope>
    <source>
        <strain evidence="4">CCMP2877</strain>
    </source>
</reference>
<dbReference type="AlphaFoldDB" id="A0A7S1U6F3"/>
<dbReference type="InterPro" id="IPR002410">
    <property type="entry name" value="Peptidase_S33"/>
</dbReference>
<accession>A0A7S1U6F3</accession>
<dbReference type="PANTHER" id="PTHR43248">
    <property type="entry name" value="2-SUCCINYL-6-HYDROXY-2,4-CYCLOHEXADIENE-1-CARBOXYLATE SYNTHASE"/>
    <property type="match status" value="1"/>
</dbReference>
<dbReference type="GO" id="GO:0008233">
    <property type="term" value="F:peptidase activity"/>
    <property type="evidence" value="ECO:0007669"/>
    <property type="project" value="InterPro"/>
</dbReference>
<evidence type="ECO:0000259" key="3">
    <source>
        <dbReference type="Pfam" id="PF00561"/>
    </source>
</evidence>